<dbReference type="InterPro" id="IPR002686">
    <property type="entry name" value="Transposase_17"/>
</dbReference>
<dbReference type="eggNOG" id="COG1943">
    <property type="taxonomic scope" value="Bacteria"/>
</dbReference>
<dbReference type="STRING" id="1219077.VAZ01S_025_00870"/>
<dbReference type="InterPro" id="IPR036515">
    <property type="entry name" value="Transposase_17_sf"/>
</dbReference>
<sequence length="322" mass="36898">MTVARSTLINIEATPYYHCISRCVRRSFLCGYDQQTNTCFEHRRGWIEKRLLQLAQVFCIDVCAYAIMSNHYHVVLHVNSTHADTLSLHQVASRWLSLHRAPELIRRFLSGDTLSEPELACCKEMIEQWRTRLTSISWFMKLLNQYIASKANQEDECKGHFWEGRFKSQALLDEKALAAAMAYVDLNPVRANLANTPEESEFTSIKARIEALHDGQPSSLLFPFTGKSKQDPPQGLPFQLLDYLELVDWTARQIRSDKQGYQDARLPSILQRLGLDHSHWLTACRHMEKGGLVGTEGSISNALHYFNRQRMTGVSLICPSRI</sequence>
<dbReference type="Gene3D" id="3.30.70.1290">
    <property type="entry name" value="Transposase IS200-like"/>
    <property type="match status" value="1"/>
</dbReference>
<evidence type="ECO:0000259" key="1">
    <source>
        <dbReference type="SMART" id="SM01321"/>
    </source>
</evidence>
<dbReference type="GO" id="GO:0004803">
    <property type="term" value="F:transposase activity"/>
    <property type="evidence" value="ECO:0007669"/>
    <property type="project" value="InterPro"/>
</dbReference>
<comment type="caution">
    <text evidence="2">The sequence shown here is derived from an EMBL/GenBank/DDBJ whole genome shotgun (WGS) entry which is preliminary data.</text>
</comment>
<dbReference type="SMART" id="SM01321">
    <property type="entry name" value="Y1_Tnp"/>
    <property type="match status" value="1"/>
</dbReference>
<name>U3A660_9VIBR</name>
<dbReference type="GO" id="GO:0006313">
    <property type="term" value="P:DNA transposition"/>
    <property type="evidence" value="ECO:0007669"/>
    <property type="project" value="InterPro"/>
</dbReference>
<dbReference type="AlphaFoldDB" id="U3A660"/>
<dbReference type="PANTHER" id="PTHR34322">
    <property type="entry name" value="TRANSPOSASE, Y1_TNP DOMAIN-CONTAINING"/>
    <property type="match status" value="1"/>
</dbReference>
<accession>U3A660</accession>
<feature type="domain" description="Transposase IS200-like" evidence="1">
    <location>
        <begin position="12"/>
        <end position="187"/>
    </location>
</feature>
<dbReference type="GO" id="GO:0003677">
    <property type="term" value="F:DNA binding"/>
    <property type="evidence" value="ECO:0007669"/>
    <property type="project" value="InterPro"/>
</dbReference>
<dbReference type="SUPFAM" id="SSF143422">
    <property type="entry name" value="Transposase IS200-like"/>
    <property type="match status" value="1"/>
</dbReference>
<evidence type="ECO:0000313" key="2">
    <source>
        <dbReference type="EMBL" id="GAD75491.1"/>
    </source>
</evidence>
<evidence type="ECO:0000313" key="3">
    <source>
        <dbReference type="Proteomes" id="UP000016567"/>
    </source>
</evidence>
<protein>
    <recommendedName>
        <fullName evidence="1">Transposase IS200-like domain-containing protein</fullName>
    </recommendedName>
</protein>
<gene>
    <name evidence="2" type="ORF">VAZ01S_025_00870</name>
</gene>
<dbReference type="RefSeq" id="WP_021709250.1">
    <property type="nucleotide sequence ID" value="NZ_BATL01000025.1"/>
</dbReference>
<dbReference type="PANTHER" id="PTHR34322:SF2">
    <property type="entry name" value="TRANSPOSASE IS200-LIKE DOMAIN-CONTAINING PROTEIN"/>
    <property type="match status" value="1"/>
</dbReference>
<dbReference type="Proteomes" id="UP000016567">
    <property type="component" value="Unassembled WGS sequence"/>
</dbReference>
<proteinExistence type="predicted"/>
<dbReference type="EMBL" id="BATL01000025">
    <property type="protein sequence ID" value="GAD75491.1"/>
    <property type="molecule type" value="Genomic_DNA"/>
</dbReference>
<keyword evidence="3" id="KW-1185">Reference proteome</keyword>
<organism evidence="2 3">
    <name type="scientific">Vibrio azureus NBRC 104587</name>
    <dbReference type="NCBI Taxonomy" id="1219077"/>
    <lineage>
        <taxon>Bacteria</taxon>
        <taxon>Pseudomonadati</taxon>
        <taxon>Pseudomonadota</taxon>
        <taxon>Gammaproteobacteria</taxon>
        <taxon>Vibrionales</taxon>
        <taxon>Vibrionaceae</taxon>
        <taxon>Vibrio</taxon>
    </lineage>
</organism>
<reference evidence="2 3" key="1">
    <citation type="submission" date="2013-09" db="EMBL/GenBank/DDBJ databases">
        <title>Whole genome shotgun sequence of Vibrio azureus NBRC 104587.</title>
        <authorList>
            <person name="Isaki S."/>
            <person name="Hosoyama A."/>
            <person name="Numata M."/>
            <person name="Hashimoto M."/>
            <person name="Hosoyama Y."/>
            <person name="Tsuchikane K."/>
            <person name="Noguchi M."/>
            <person name="Hirakata S."/>
            <person name="Ichikawa N."/>
            <person name="Ohji S."/>
            <person name="Yamazoe A."/>
            <person name="Fujita N."/>
        </authorList>
    </citation>
    <scope>NUCLEOTIDE SEQUENCE [LARGE SCALE GENOMIC DNA]</scope>
    <source>
        <strain evidence="2 3">NBRC 104587</strain>
    </source>
</reference>